<proteinExistence type="inferred from homology"/>
<dbReference type="PANTHER" id="PTHR47683">
    <property type="entry name" value="PSEUDOURIDINE SYNTHASE FAMILY PROTEIN-RELATED"/>
    <property type="match status" value="1"/>
</dbReference>
<dbReference type="Gene3D" id="3.30.70.580">
    <property type="entry name" value="Pseudouridine synthase I, catalytic domain, N-terminal subdomain"/>
    <property type="match status" value="1"/>
</dbReference>
<evidence type="ECO:0000256" key="3">
    <source>
        <dbReference type="ARBA" id="ARBA00023235"/>
    </source>
</evidence>
<dbReference type="PROSITE" id="PS50889">
    <property type="entry name" value="S4"/>
    <property type="match status" value="1"/>
</dbReference>
<keyword evidence="3" id="KW-0413">Isomerase</keyword>
<comment type="caution">
    <text evidence="6">The sequence shown here is derived from an EMBL/GenBank/DDBJ whole genome shotgun (WGS) entry which is preliminary data.</text>
</comment>
<dbReference type="InterPro" id="IPR006145">
    <property type="entry name" value="PsdUridine_synth_RsuA/RluA"/>
</dbReference>
<evidence type="ECO:0000256" key="1">
    <source>
        <dbReference type="ARBA" id="ARBA00008348"/>
    </source>
</evidence>
<dbReference type="InterPro" id="IPR050343">
    <property type="entry name" value="RsuA_PseudoU_synthase"/>
</dbReference>
<dbReference type="InParanoid" id="A0A024G425"/>
<dbReference type="FunCoup" id="A0A024G425">
    <property type="interactions" value="12"/>
</dbReference>
<dbReference type="AlphaFoldDB" id="A0A024G425"/>
<dbReference type="PANTHER" id="PTHR47683:SF3">
    <property type="entry name" value="RIBOSOMAL LARGE SUBUNIT PSEUDOURIDINE SYNTHASE B"/>
    <property type="match status" value="1"/>
</dbReference>
<dbReference type="STRING" id="65357.A0A024G425"/>
<dbReference type="GO" id="GO:0001522">
    <property type="term" value="P:pseudouridine synthesis"/>
    <property type="evidence" value="ECO:0007669"/>
    <property type="project" value="InterPro"/>
</dbReference>
<sequence length="241" mass="27348">MAGVCSRRQAEKKILSNQVMLNGTILRDVGQSINPQVDRVTVNGIDLMLRKQEANAPSPIKVWLAHKLKGELVTTEDPQGRSTIFDRFRQMGLKQHLMPVGRLDYNTEGLLILTNDGEYARQLEHPKSCVQRTYRAFVRGNVLRSKIEELGRGAIVKGVKYRPIQVSVHSTDKKDSWLQVKVREGKNREVRNALAHVRLIVKRLIRVQFGPYRLADLPIGSVLEVTPKLLENQKNSARKSV</sequence>
<dbReference type="NCBIfam" id="TIGR00093">
    <property type="entry name" value="pseudouridine synthase"/>
    <property type="match status" value="1"/>
</dbReference>
<dbReference type="SUPFAM" id="SSF55120">
    <property type="entry name" value="Pseudouridine synthase"/>
    <property type="match status" value="1"/>
</dbReference>
<dbReference type="Gene3D" id="3.10.290.10">
    <property type="entry name" value="RNA-binding S4 domain"/>
    <property type="match status" value="1"/>
</dbReference>
<evidence type="ECO:0000313" key="7">
    <source>
        <dbReference type="Proteomes" id="UP000053237"/>
    </source>
</evidence>
<dbReference type="InterPro" id="IPR036986">
    <property type="entry name" value="S4_RNA-bd_sf"/>
</dbReference>
<evidence type="ECO:0000313" key="6">
    <source>
        <dbReference type="EMBL" id="CCI41386.1"/>
    </source>
</evidence>
<dbReference type="PROSITE" id="PS01149">
    <property type="entry name" value="PSI_RSU"/>
    <property type="match status" value="1"/>
</dbReference>
<organism evidence="6 7">
    <name type="scientific">Albugo candida</name>
    <dbReference type="NCBI Taxonomy" id="65357"/>
    <lineage>
        <taxon>Eukaryota</taxon>
        <taxon>Sar</taxon>
        <taxon>Stramenopiles</taxon>
        <taxon>Oomycota</taxon>
        <taxon>Peronosporomycetes</taxon>
        <taxon>Albuginales</taxon>
        <taxon>Albuginaceae</taxon>
        <taxon>Albugo</taxon>
    </lineage>
</organism>
<name>A0A024G425_9STRA</name>
<dbReference type="GO" id="GO:0006364">
    <property type="term" value="P:rRNA processing"/>
    <property type="evidence" value="ECO:0007669"/>
    <property type="project" value="UniProtKB-ARBA"/>
</dbReference>
<dbReference type="CDD" id="cd00165">
    <property type="entry name" value="S4"/>
    <property type="match status" value="1"/>
</dbReference>
<gene>
    <name evidence="6" type="ORF">BN9_021700</name>
</gene>
<keyword evidence="7" id="KW-1185">Reference proteome</keyword>
<dbReference type="OrthoDB" id="440619at2759"/>
<comment type="similarity">
    <text evidence="1">Belongs to the pseudouridine synthase RsuA family.</text>
</comment>
<dbReference type="InterPro" id="IPR020103">
    <property type="entry name" value="PsdUridine_synth_cat_dom_sf"/>
</dbReference>
<dbReference type="EMBL" id="CAIX01000018">
    <property type="protein sequence ID" value="CCI41386.1"/>
    <property type="molecule type" value="Genomic_DNA"/>
</dbReference>
<dbReference type="Proteomes" id="UP000053237">
    <property type="component" value="Unassembled WGS sequence"/>
</dbReference>
<evidence type="ECO:0000256" key="2">
    <source>
        <dbReference type="ARBA" id="ARBA00022884"/>
    </source>
</evidence>
<accession>A0A024G425</accession>
<protein>
    <recommendedName>
        <fullName evidence="5">Pseudouridine synthase RsuA/RluA-like domain-containing protein</fullName>
    </recommendedName>
</protein>
<feature type="domain" description="Pseudouridine synthase RsuA/RluA-like" evidence="5">
    <location>
        <begin position="62"/>
        <end position="196"/>
    </location>
</feature>
<reference evidence="6 7" key="1">
    <citation type="submission" date="2012-05" db="EMBL/GenBank/DDBJ databases">
        <title>Recombination and specialization in a pathogen metapopulation.</title>
        <authorList>
            <person name="Gardiner A."/>
            <person name="Kemen E."/>
            <person name="Schultz-Larsen T."/>
            <person name="MacLean D."/>
            <person name="Van Oosterhout C."/>
            <person name="Jones J.D.G."/>
        </authorList>
    </citation>
    <scope>NUCLEOTIDE SEQUENCE [LARGE SCALE GENOMIC DNA]</scope>
    <source>
        <strain evidence="6 7">Ac Nc2</strain>
    </source>
</reference>
<dbReference type="Pfam" id="PF00849">
    <property type="entry name" value="PseudoU_synth_2"/>
    <property type="match status" value="1"/>
</dbReference>
<evidence type="ECO:0000256" key="4">
    <source>
        <dbReference type="PROSITE-ProRule" id="PRU00182"/>
    </source>
</evidence>
<dbReference type="InterPro" id="IPR000748">
    <property type="entry name" value="PsdUridine_synth_RsuA/RluB/E/F"/>
</dbReference>
<dbReference type="GO" id="GO:0003723">
    <property type="term" value="F:RNA binding"/>
    <property type="evidence" value="ECO:0007669"/>
    <property type="project" value="UniProtKB-KW"/>
</dbReference>
<keyword evidence="2 4" id="KW-0694">RNA-binding</keyword>
<dbReference type="Gene3D" id="3.30.70.1560">
    <property type="entry name" value="Alpha-L RNA-binding motif"/>
    <property type="match status" value="1"/>
</dbReference>
<dbReference type="InterPro" id="IPR020094">
    <property type="entry name" value="TruA/RsuA/RluB/E/F_N"/>
</dbReference>
<dbReference type="GO" id="GO:0009982">
    <property type="term" value="F:pseudouridine synthase activity"/>
    <property type="evidence" value="ECO:0007669"/>
    <property type="project" value="InterPro"/>
</dbReference>
<dbReference type="SUPFAM" id="SSF55174">
    <property type="entry name" value="Alpha-L RNA-binding motif"/>
    <property type="match status" value="1"/>
</dbReference>
<dbReference type="InterPro" id="IPR042092">
    <property type="entry name" value="PsdUridine_s_RsuA/RluB/E/F_cat"/>
</dbReference>
<evidence type="ECO:0000259" key="5">
    <source>
        <dbReference type="Pfam" id="PF00849"/>
    </source>
</evidence>
<dbReference type="InterPro" id="IPR018496">
    <property type="entry name" value="PsdUridine_synth_RsuA/RluB_CS"/>
</dbReference>